<gene>
    <name evidence="2" type="primary">Hypp4869</name>
    <name evidence="2" type="ORF">BLAG_LOCUS24145</name>
</gene>
<dbReference type="GO" id="GO:0007165">
    <property type="term" value="P:signal transduction"/>
    <property type="evidence" value="ECO:0007669"/>
    <property type="project" value="InterPro"/>
</dbReference>
<dbReference type="SMART" id="SM00255">
    <property type="entry name" value="TIR"/>
    <property type="match status" value="1"/>
</dbReference>
<dbReference type="InterPro" id="IPR000157">
    <property type="entry name" value="TIR_dom"/>
</dbReference>
<keyword evidence="3" id="KW-1185">Reference proteome</keyword>
<sequence length="233" mass="26228">MAASQQGKAVVFLCHAGESKPFVRQLVDRLETDGLKKDQIFFDERSLEPGDDLDSIIKAIESPSLKLFVFVVSKYCFDSDRTWIRAEWEAALTNNKKIFPIWLDDNNDDFKAFGNLVRKFSYKLRKLIAQRVNPQEISTSLPGLSEKICSHVCGYKSSQQRPPTSTDNAEELMTRLRGAEGGAPEDLDSDATEDSDEDLQSATSRTYCDLCGMRANVDDLFCIDCGTDLRRGY</sequence>
<dbReference type="EMBL" id="OV696693">
    <property type="protein sequence ID" value="CAH1272519.1"/>
    <property type="molecule type" value="Genomic_DNA"/>
</dbReference>
<dbReference type="Pfam" id="PF13676">
    <property type="entry name" value="TIR_2"/>
    <property type="match status" value="1"/>
</dbReference>
<evidence type="ECO:0000259" key="1">
    <source>
        <dbReference type="PROSITE" id="PS50104"/>
    </source>
</evidence>
<proteinExistence type="predicted"/>
<dbReference type="SUPFAM" id="SSF52200">
    <property type="entry name" value="Toll/Interleukin receptor TIR domain"/>
    <property type="match status" value="1"/>
</dbReference>
<accession>A0A8K0ABX6</accession>
<dbReference type="InterPro" id="IPR035897">
    <property type="entry name" value="Toll_tir_struct_dom_sf"/>
</dbReference>
<evidence type="ECO:0000313" key="2">
    <source>
        <dbReference type="EMBL" id="CAH1272519.1"/>
    </source>
</evidence>
<dbReference type="OrthoDB" id="10491681at2759"/>
<protein>
    <submittedName>
        <fullName evidence="2">Hypp4869 protein</fullName>
    </submittedName>
</protein>
<feature type="domain" description="TIR" evidence="1">
    <location>
        <begin position="7"/>
        <end position="128"/>
    </location>
</feature>
<dbReference type="PROSITE" id="PS50104">
    <property type="entry name" value="TIR"/>
    <property type="match status" value="1"/>
</dbReference>
<organism evidence="2 3">
    <name type="scientific">Branchiostoma lanceolatum</name>
    <name type="common">Common lancelet</name>
    <name type="synonym">Amphioxus lanceolatum</name>
    <dbReference type="NCBI Taxonomy" id="7740"/>
    <lineage>
        <taxon>Eukaryota</taxon>
        <taxon>Metazoa</taxon>
        <taxon>Chordata</taxon>
        <taxon>Cephalochordata</taxon>
        <taxon>Leptocardii</taxon>
        <taxon>Amphioxiformes</taxon>
        <taxon>Branchiostomatidae</taxon>
        <taxon>Branchiostoma</taxon>
    </lineage>
</organism>
<dbReference type="AlphaFoldDB" id="A0A8K0ABX6"/>
<dbReference type="Gene3D" id="3.40.50.10140">
    <property type="entry name" value="Toll/interleukin-1 receptor homology (TIR) domain"/>
    <property type="match status" value="1"/>
</dbReference>
<dbReference type="Proteomes" id="UP000838412">
    <property type="component" value="Chromosome 8"/>
</dbReference>
<evidence type="ECO:0000313" key="3">
    <source>
        <dbReference type="Proteomes" id="UP000838412"/>
    </source>
</evidence>
<reference evidence="2" key="1">
    <citation type="submission" date="2022-01" db="EMBL/GenBank/DDBJ databases">
        <authorList>
            <person name="Braso-Vives M."/>
        </authorList>
    </citation>
    <scope>NUCLEOTIDE SEQUENCE</scope>
</reference>
<name>A0A8K0ABX6_BRALA</name>